<dbReference type="RefSeq" id="WP_205120560.1">
    <property type="nucleotide sequence ID" value="NZ_JAFBCM010000001.1"/>
</dbReference>
<keyword evidence="2" id="KW-1185">Reference proteome</keyword>
<reference evidence="2" key="1">
    <citation type="journal article" date="2019" name="Int. J. Syst. Evol. Microbiol.">
        <title>The Global Catalogue of Microorganisms (GCM) 10K type strain sequencing project: providing services to taxonomists for standard genome sequencing and annotation.</title>
        <authorList>
            <consortium name="The Broad Institute Genomics Platform"/>
            <consortium name="The Broad Institute Genome Sequencing Center for Infectious Disease"/>
            <person name="Wu L."/>
            <person name="Ma J."/>
        </authorList>
    </citation>
    <scope>NUCLEOTIDE SEQUENCE [LARGE SCALE GENOMIC DNA]</scope>
    <source>
        <strain evidence="2">CGMCC 4.7241</strain>
    </source>
</reference>
<organism evidence="1 2">
    <name type="scientific">Tenggerimyces flavus</name>
    <dbReference type="NCBI Taxonomy" id="1708749"/>
    <lineage>
        <taxon>Bacteria</taxon>
        <taxon>Bacillati</taxon>
        <taxon>Actinomycetota</taxon>
        <taxon>Actinomycetes</taxon>
        <taxon>Propionibacteriales</taxon>
        <taxon>Nocardioidaceae</taxon>
        <taxon>Tenggerimyces</taxon>
    </lineage>
</organism>
<comment type="caution">
    <text evidence="1">The sequence shown here is derived from an EMBL/GenBank/DDBJ whole genome shotgun (WGS) entry which is preliminary data.</text>
</comment>
<evidence type="ECO:0000313" key="1">
    <source>
        <dbReference type="EMBL" id="MFC3762012.1"/>
    </source>
</evidence>
<dbReference type="Proteomes" id="UP001595699">
    <property type="component" value="Unassembled WGS sequence"/>
</dbReference>
<dbReference type="EMBL" id="JBHRZH010000012">
    <property type="protein sequence ID" value="MFC3762012.1"/>
    <property type="molecule type" value="Genomic_DNA"/>
</dbReference>
<evidence type="ECO:0008006" key="3">
    <source>
        <dbReference type="Google" id="ProtNLM"/>
    </source>
</evidence>
<proteinExistence type="predicted"/>
<sequence>MAIGDPYAILAELKTRLGGIADTDDDAALNNALATASRGIDAFCRRQFNKTTSATARVFRPTRAGLAFVHDFHTTTGLVIATGDDGTFGTTWAAADYQLEPLNQMRHGEEGWPYWIIRAVDSQAFTCAARATLQVTAQWGWNAVPAAVKEACLILAVDVFKLKDTPFGVAGYGDWGVVRVRQNPAAAEKLIPYRRNAPLVA</sequence>
<evidence type="ECO:0000313" key="2">
    <source>
        <dbReference type="Proteomes" id="UP001595699"/>
    </source>
</evidence>
<name>A0ABV7YBN5_9ACTN</name>
<gene>
    <name evidence="1" type="ORF">ACFOUW_14310</name>
</gene>
<protein>
    <recommendedName>
        <fullName evidence="3">Phage gp6-like head-tail connector protein</fullName>
    </recommendedName>
</protein>
<accession>A0ABV7YBN5</accession>